<dbReference type="AlphaFoldDB" id="A0A101TGF4"/>
<evidence type="ECO:0000313" key="1">
    <source>
        <dbReference type="EMBL" id="KUN91899.1"/>
    </source>
</evidence>
<sequence length="113" mass="11979">MTTHDLTVCAYEGGPAAAVLTGETGIQYGVCADCKACHDKQLLAAPHIATMEAFRAQMRAIGQATPAVEKFTDDMVLLLVVTDDPQRCLNTILAALAGATEEQLRTGTWQVTA</sequence>
<proteinExistence type="predicted"/>
<dbReference type="EMBL" id="LMWY01000063">
    <property type="protein sequence ID" value="KUN91899.1"/>
    <property type="molecule type" value="Genomic_DNA"/>
</dbReference>
<accession>A0A101TGF4</accession>
<name>A0A101TGF4_9ACTN</name>
<protein>
    <submittedName>
        <fullName evidence="1">Uncharacterized protein</fullName>
    </submittedName>
</protein>
<dbReference type="OrthoDB" id="9882794at2"/>
<evidence type="ECO:0000313" key="2">
    <source>
        <dbReference type="Proteomes" id="UP000053429"/>
    </source>
</evidence>
<keyword evidence="2" id="KW-1185">Reference proteome</keyword>
<comment type="caution">
    <text evidence="1">The sequence shown here is derived from an EMBL/GenBank/DDBJ whole genome shotgun (WGS) entry which is preliminary data.</text>
</comment>
<dbReference type="Proteomes" id="UP000053429">
    <property type="component" value="Unassembled WGS sequence"/>
</dbReference>
<dbReference type="RefSeq" id="WP_062724826.1">
    <property type="nucleotide sequence ID" value="NZ_KQ948946.1"/>
</dbReference>
<reference evidence="1 2" key="1">
    <citation type="submission" date="2015-10" db="EMBL/GenBank/DDBJ databases">
        <title>Draft genome sequence of Streptomyces caeruleatus NRRL B-24802, type strain for the species Streptomyces caeruleatus.</title>
        <authorList>
            <person name="Ruckert C."/>
            <person name="Winkler A."/>
            <person name="Kalinowski J."/>
            <person name="Kampfer P."/>
            <person name="Glaeser S."/>
        </authorList>
    </citation>
    <scope>NUCLEOTIDE SEQUENCE [LARGE SCALE GENOMIC DNA]</scope>
    <source>
        <strain evidence="1 2">NRRL B-24802</strain>
    </source>
</reference>
<gene>
    <name evidence="1" type="ORF">AQJ67_41450</name>
</gene>
<dbReference type="STRING" id="661399.AQJ67_41450"/>
<organism evidence="1 2">
    <name type="scientific">Streptomyces caeruleatus</name>
    <dbReference type="NCBI Taxonomy" id="661399"/>
    <lineage>
        <taxon>Bacteria</taxon>
        <taxon>Bacillati</taxon>
        <taxon>Actinomycetota</taxon>
        <taxon>Actinomycetes</taxon>
        <taxon>Kitasatosporales</taxon>
        <taxon>Streptomycetaceae</taxon>
        <taxon>Streptomyces</taxon>
    </lineage>
</organism>